<feature type="non-terminal residue" evidence="4">
    <location>
        <position position="689"/>
    </location>
</feature>
<dbReference type="EMBL" id="JAHFXS010000001">
    <property type="protein sequence ID" value="KAG9991593.1"/>
    <property type="molecule type" value="Genomic_DNA"/>
</dbReference>
<dbReference type="GO" id="GO:0016740">
    <property type="term" value="F:transferase activity"/>
    <property type="evidence" value="ECO:0007669"/>
    <property type="project" value="UniProtKB-KW"/>
</dbReference>
<keyword evidence="2" id="KW-0378">Hydrolase</keyword>
<sequence>MATTPPKPIDLSLPRILCLHGGGVTAEVFQLQARSLIKALPTFRLVFADGPFFCAPGPGIASVYEDYGPFRRWLRWLPEHPDIDDESAIEEVMYAIETCKSSDPGTGPWVGLMGFSQGAKLAASLLYDQQVRVEKTGHADTDYKFAVLLAGRQPLMQLSEYSVGPATLGAGEISEGFNYDGPNEHILRLPTIHVHGLNDAGLHLHRDLLRKYCHPDSVTLIEWDGAHRVPLKKTDVDRICTEIYRIAKEQGVSRTQLCTRSFSVHCSLHLPLDACNSLRRGGHAGHQIQHVTQDARVNCVFRRRVMKEGVPQTSCSCRGVPRTSRILERDCQNRAKGKDALDIRSEREVTHKVLRPHAPEILLGIVLLFPGGLEACPGRAFVHLLHGLKGVSGYIAAHGMCSVAVAVEQSVRLLRTQEGFENALTGEGDELLKRPRRYRPACRRVLDTAHDDWLHDKSAKLLAFCSQSFERSLDVRLVTLCISLSARECKDVVQTGEGANRAEFFLHACRRFNNPLAILHLDKREVEPMATARVHGADGVAVITALETEDQDLIVRRPAIALTGCLERHLNANLHSSASVRFRERYRRFVCSTGEHDVAVTTSGMCSVDYPLSGQSRKSWMPDAGIGSLRQQLQARQPLVMVLKVVSSHRIHGHEVVSMVGRDLLARSQKAPEIARHQQFQQLLQHPFR</sequence>
<reference evidence="4" key="1">
    <citation type="journal article" date="2021" name="J Fungi (Basel)">
        <title>Virulence traits and population genomics of the black yeast Aureobasidium melanogenum.</title>
        <authorList>
            <person name="Cernosa A."/>
            <person name="Sun X."/>
            <person name="Gostincar C."/>
            <person name="Fang C."/>
            <person name="Gunde-Cimerman N."/>
            <person name="Song Z."/>
        </authorList>
    </citation>
    <scope>NUCLEOTIDE SEQUENCE</scope>
    <source>
        <strain evidence="4">EXF-9298</strain>
    </source>
</reference>
<comment type="similarity">
    <text evidence="1">Belongs to the LovG family.</text>
</comment>
<evidence type="ECO:0000313" key="5">
    <source>
        <dbReference type="Proteomes" id="UP000729357"/>
    </source>
</evidence>
<accession>A0A9P8G842</accession>
<dbReference type="GO" id="GO:0016787">
    <property type="term" value="F:hydrolase activity"/>
    <property type="evidence" value="ECO:0007669"/>
    <property type="project" value="UniProtKB-KW"/>
</dbReference>
<proteinExistence type="inferred from homology"/>
<dbReference type="Proteomes" id="UP000729357">
    <property type="component" value="Unassembled WGS sequence"/>
</dbReference>
<feature type="domain" description="Serine hydrolase" evidence="3">
    <location>
        <begin position="14"/>
        <end position="237"/>
    </location>
</feature>
<keyword evidence="5" id="KW-1185">Reference proteome</keyword>
<dbReference type="GO" id="GO:0044550">
    <property type="term" value="P:secondary metabolite biosynthetic process"/>
    <property type="evidence" value="ECO:0007669"/>
    <property type="project" value="TreeGrafter"/>
</dbReference>
<dbReference type="Gene3D" id="3.40.50.1820">
    <property type="entry name" value="alpha/beta hydrolase"/>
    <property type="match status" value="1"/>
</dbReference>
<dbReference type="GO" id="GO:0005634">
    <property type="term" value="C:nucleus"/>
    <property type="evidence" value="ECO:0007669"/>
    <property type="project" value="TreeGrafter"/>
</dbReference>
<reference evidence="4" key="2">
    <citation type="submission" date="2021-08" db="EMBL/GenBank/DDBJ databases">
        <authorList>
            <person name="Gostincar C."/>
            <person name="Sun X."/>
            <person name="Song Z."/>
            <person name="Gunde-Cimerman N."/>
        </authorList>
    </citation>
    <scope>NUCLEOTIDE SEQUENCE</scope>
    <source>
        <strain evidence="4">EXF-9298</strain>
    </source>
</reference>
<evidence type="ECO:0000256" key="1">
    <source>
        <dbReference type="ARBA" id="ARBA00005863"/>
    </source>
</evidence>
<dbReference type="InterPro" id="IPR050593">
    <property type="entry name" value="LovG"/>
</dbReference>
<dbReference type="Pfam" id="PF03959">
    <property type="entry name" value="FSH1"/>
    <property type="match status" value="1"/>
</dbReference>
<evidence type="ECO:0000313" key="4">
    <source>
        <dbReference type="EMBL" id="KAG9991593.1"/>
    </source>
</evidence>
<organism evidence="4 5">
    <name type="scientific">Aureobasidium melanogenum</name>
    <name type="common">Aureobasidium pullulans var. melanogenum</name>
    <dbReference type="NCBI Taxonomy" id="46634"/>
    <lineage>
        <taxon>Eukaryota</taxon>
        <taxon>Fungi</taxon>
        <taxon>Dikarya</taxon>
        <taxon>Ascomycota</taxon>
        <taxon>Pezizomycotina</taxon>
        <taxon>Dothideomycetes</taxon>
        <taxon>Dothideomycetidae</taxon>
        <taxon>Dothideales</taxon>
        <taxon>Saccotheciaceae</taxon>
        <taxon>Aureobasidium</taxon>
    </lineage>
</organism>
<evidence type="ECO:0000256" key="2">
    <source>
        <dbReference type="ARBA" id="ARBA00022801"/>
    </source>
</evidence>
<comment type="caution">
    <text evidence="4">The sequence shown here is derived from an EMBL/GenBank/DDBJ whole genome shotgun (WGS) entry which is preliminary data.</text>
</comment>
<dbReference type="PANTHER" id="PTHR48070">
    <property type="entry name" value="ESTERASE OVCA2"/>
    <property type="match status" value="1"/>
</dbReference>
<protein>
    <submittedName>
        <fullName evidence="4">PLP-dependent transferase</fullName>
    </submittedName>
</protein>
<dbReference type="SUPFAM" id="SSF53474">
    <property type="entry name" value="alpha/beta-Hydrolases"/>
    <property type="match status" value="1"/>
</dbReference>
<keyword evidence="4" id="KW-0808">Transferase</keyword>
<gene>
    <name evidence="4" type="ORF">KCU98_g241</name>
</gene>
<dbReference type="GO" id="GO:0005737">
    <property type="term" value="C:cytoplasm"/>
    <property type="evidence" value="ECO:0007669"/>
    <property type="project" value="TreeGrafter"/>
</dbReference>
<name>A0A9P8G842_AURME</name>
<evidence type="ECO:0000259" key="3">
    <source>
        <dbReference type="Pfam" id="PF03959"/>
    </source>
</evidence>
<dbReference type="InterPro" id="IPR005645">
    <property type="entry name" value="FSH-like_dom"/>
</dbReference>
<dbReference type="PANTHER" id="PTHR48070:SF3">
    <property type="entry name" value="ESTERASE DBAE-RELATED"/>
    <property type="match status" value="1"/>
</dbReference>
<dbReference type="AlphaFoldDB" id="A0A9P8G842"/>
<dbReference type="InterPro" id="IPR029058">
    <property type="entry name" value="AB_hydrolase_fold"/>
</dbReference>